<proteinExistence type="predicted"/>
<accession>A0ACB9IC64</accession>
<gene>
    <name evidence="1" type="ORF">L1987_27993</name>
</gene>
<keyword evidence="2" id="KW-1185">Reference proteome</keyword>
<protein>
    <submittedName>
        <fullName evidence="1">Uncharacterized protein</fullName>
    </submittedName>
</protein>
<reference evidence="1 2" key="2">
    <citation type="journal article" date="2022" name="Mol. Ecol. Resour.">
        <title>The genomes of chicory, endive, great burdock and yacon provide insights into Asteraceae paleo-polyploidization history and plant inulin production.</title>
        <authorList>
            <person name="Fan W."/>
            <person name="Wang S."/>
            <person name="Wang H."/>
            <person name="Wang A."/>
            <person name="Jiang F."/>
            <person name="Liu H."/>
            <person name="Zhao H."/>
            <person name="Xu D."/>
            <person name="Zhang Y."/>
        </authorList>
    </citation>
    <scope>NUCLEOTIDE SEQUENCE [LARGE SCALE GENOMIC DNA]</scope>
    <source>
        <strain evidence="2">cv. Yunnan</strain>
        <tissue evidence="1">Leaves</tissue>
    </source>
</reference>
<comment type="caution">
    <text evidence="1">The sequence shown here is derived from an EMBL/GenBank/DDBJ whole genome shotgun (WGS) entry which is preliminary data.</text>
</comment>
<reference evidence="2" key="1">
    <citation type="journal article" date="2022" name="Mol. Ecol. Resour.">
        <title>The genomes of chicory, endive, great burdock and yacon provide insights into Asteraceae palaeo-polyploidization history and plant inulin production.</title>
        <authorList>
            <person name="Fan W."/>
            <person name="Wang S."/>
            <person name="Wang H."/>
            <person name="Wang A."/>
            <person name="Jiang F."/>
            <person name="Liu H."/>
            <person name="Zhao H."/>
            <person name="Xu D."/>
            <person name="Zhang Y."/>
        </authorList>
    </citation>
    <scope>NUCLEOTIDE SEQUENCE [LARGE SCALE GENOMIC DNA]</scope>
    <source>
        <strain evidence="2">cv. Yunnan</strain>
    </source>
</reference>
<dbReference type="EMBL" id="CM042026">
    <property type="protein sequence ID" value="KAI3805534.1"/>
    <property type="molecule type" value="Genomic_DNA"/>
</dbReference>
<organism evidence="1 2">
    <name type="scientific">Smallanthus sonchifolius</name>
    <dbReference type="NCBI Taxonomy" id="185202"/>
    <lineage>
        <taxon>Eukaryota</taxon>
        <taxon>Viridiplantae</taxon>
        <taxon>Streptophyta</taxon>
        <taxon>Embryophyta</taxon>
        <taxon>Tracheophyta</taxon>
        <taxon>Spermatophyta</taxon>
        <taxon>Magnoliopsida</taxon>
        <taxon>eudicotyledons</taxon>
        <taxon>Gunneridae</taxon>
        <taxon>Pentapetalae</taxon>
        <taxon>asterids</taxon>
        <taxon>campanulids</taxon>
        <taxon>Asterales</taxon>
        <taxon>Asteraceae</taxon>
        <taxon>Asteroideae</taxon>
        <taxon>Heliantheae alliance</taxon>
        <taxon>Millerieae</taxon>
        <taxon>Smallanthus</taxon>
    </lineage>
</organism>
<dbReference type="Proteomes" id="UP001056120">
    <property type="component" value="Linkage Group LG09"/>
</dbReference>
<sequence>MSSTTTNPPYSNYSLRSILDKEKLNGFNFIDWHRNLRIVLKADKILDVLENLIPDQPAATATQAVRKTWEKHVDDSSKVSCIMLETIVPKLENDMEDLTAYDMTE</sequence>
<name>A0ACB9IC64_9ASTR</name>
<evidence type="ECO:0000313" key="2">
    <source>
        <dbReference type="Proteomes" id="UP001056120"/>
    </source>
</evidence>
<evidence type="ECO:0000313" key="1">
    <source>
        <dbReference type="EMBL" id="KAI3805534.1"/>
    </source>
</evidence>